<evidence type="ECO:0000313" key="3">
    <source>
        <dbReference type="Proteomes" id="UP000594979"/>
    </source>
</evidence>
<dbReference type="PROSITE" id="PS51674">
    <property type="entry name" value="4FE4S_WBL"/>
    <property type="match status" value="1"/>
</dbReference>
<reference evidence="2 3" key="1">
    <citation type="submission" date="2020-12" db="EMBL/GenBank/DDBJ databases">
        <title>FDA dAtabase for Regulatory Grade micrObial Sequences (FDA-ARGOS): Supporting development and validation of Infectious Disease Dx tests.</title>
        <authorList>
            <person name="Sproer C."/>
            <person name="Gronow S."/>
            <person name="Severitt S."/>
            <person name="Schroder I."/>
            <person name="Tallon L."/>
            <person name="Sadzewicz L."/>
            <person name="Zhao X."/>
            <person name="Boylan J."/>
            <person name="Ott S."/>
            <person name="Bowen H."/>
            <person name="Vavikolanu K."/>
            <person name="Mehta A."/>
            <person name="Aluvathingal J."/>
            <person name="Nadendla S."/>
            <person name="Lowell S."/>
            <person name="Myers T."/>
            <person name="Yan Y."/>
            <person name="Sichtig H."/>
        </authorList>
    </citation>
    <scope>NUCLEOTIDE SEQUENCE [LARGE SCALE GENOMIC DNA]</scope>
    <source>
        <strain evidence="2 3">FDAARGOS_902</strain>
    </source>
</reference>
<name>A0A7T2WPY5_9MICO</name>
<dbReference type="EMBL" id="CP065682">
    <property type="protein sequence ID" value="QPS33620.1"/>
    <property type="molecule type" value="Genomic_DNA"/>
</dbReference>
<dbReference type="AlphaFoldDB" id="A0A7T2WPY5"/>
<evidence type="ECO:0000313" key="2">
    <source>
        <dbReference type="EMBL" id="QPS33620.1"/>
    </source>
</evidence>
<feature type="domain" description="4Fe-4S Wbl-type" evidence="1">
    <location>
        <begin position="34"/>
        <end position="89"/>
    </location>
</feature>
<dbReference type="Pfam" id="PF02467">
    <property type="entry name" value="Whib"/>
    <property type="match status" value="1"/>
</dbReference>
<gene>
    <name evidence="2" type="ORF">I6G59_17125</name>
</gene>
<proteinExistence type="predicted"/>
<evidence type="ECO:0000259" key="1">
    <source>
        <dbReference type="PROSITE" id="PS51674"/>
    </source>
</evidence>
<organism evidence="2 3">
    <name type="scientific">Brevibacterium casei</name>
    <dbReference type="NCBI Taxonomy" id="33889"/>
    <lineage>
        <taxon>Bacteria</taxon>
        <taxon>Bacillati</taxon>
        <taxon>Actinomycetota</taxon>
        <taxon>Actinomycetes</taxon>
        <taxon>Micrococcales</taxon>
        <taxon>Brevibacteriaceae</taxon>
        <taxon>Brevibacterium</taxon>
    </lineage>
</organism>
<dbReference type="InterPro" id="IPR034768">
    <property type="entry name" value="4FE4S_WBL"/>
</dbReference>
<protein>
    <submittedName>
        <fullName evidence="2">WhiB family transcriptional regulator</fullName>
    </submittedName>
</protein>
<accession>A0A7T2WPY5</accession>
<dbReference type="KEGG" id="bcau:I6G59_17125"/>
<sequence>MATIERDYDRLDVDTRAGRAHYAIAFALKGKPAPCMTGHGDDWLSGDRETRRQAVQACSHCPAMTSCRNFAKATRAEFGVFGGEDFTRP</sequence>
<dbReference type="Proteomes" id="UP000594979">
    <property type="component" value="Chromosome"/>
</dbReference>